<dbReference type="InterPro" id="IPR036901">
    <property type="entry name" value="Asp/Orn_carbamoylTrfase_sf"/>
</dbReference>
<dbReference type="PANTHER" id="PTHR45753:SF3">
    <property type="entry name" value="ORNITHINE TRANSCARBAMYLASE, MITOCHONDRIAL"/>
    <property type="match status" value="1"/>
</dbReference>
<organism evidence="11 12">
    <name type="scientific">Strongylocentrotus purpuratus</name>
    <name type="common">Purple sea urchin</name>
    <dbReference type="NCBI Taxonomy" id="7668"/>
    <lineage>
        <taxon>Eukaryota</taxon>
        <taxon>Metazoa</taxon>
        <taxon>Echinodermata</taxon>
        <taxon>Eleutherozoa</taxon>
        <taxon>Echinozoa</taxon>
        <taxon>Echinoidea</taxon>
        <taxon>Euechinoidea</taxon>
        <taxon>Echinacea</taxon>
        <taxon>Camarodonta</taxon>
        <taxon>Echinidea</taxon>
        <taxon>Strongylocentrotidae</taxon>
        <taxon>Strongylocentrotus</taxon>
    </lineage>
</organism>
<protein>
    <recommendedName>
        <fullName evidence="4">ornithine carbamoyltransferase</fullName>
        <ecNumber evidence="4">2.1.3.3</ecNumber>
    </recommendedName>
</protein>
<dbReference type="RefSeq" id="XP_793635.2">
    <property type="nucleotide sequence ID" value="XM_788542.5"/>
</dbReference>
<dbReference type="GO" id="GO:0005737">
    <property type="term" value="C:cytoplasm"/>
    <property type="evidence" value="ECO:0007669"/>
    <property type="project" value="UniProtKB-ARBA"/>
</dbReference>
<feature type="domain" description="Aspartate/ornithine carbamoyltransferase Asp/Orn-binding" evidence="9">
    <location>
        <begin position="201"/>
        <end position="354"/>
    </location>
</feature>
<comment type="pathway">
    <text evidence="1">Nitrogen metabolism; urea cycle; L-citrulline from L-ornithine and carbamoyl phosphate: step 1/1.</text>
</comment>
<dbReference type="EnsemblMetazoa" id="XM_788542">
    <property type="protein sequence ID" value="XP_793635"/>
    <property type="gene ID" value="LOC588878"/>
</dbReference>
<evidence type="ECO:0000313" key="12">
    <source>
        <dbReference type="Proteomes" id="UP000007110"/>
    </source>
</evidence>
<evidence type="ECO:0000313" key="11">
    <source>
        <dbReference type="EnsemblMetazoa" id="XP_793635"/>
    </source>
</evidence>
<dbReference type="InterPro" id="IPR006132">
    <property type="entry name" value="Asp/Orn_carbamoyltranf_P-bd"/>
</dbReference>
<keyword evidence="7 8" id="KW-0808">Transferase</keyword>
<sequence length="368" mass="40940">MNSISSSFRRFCGVVGTELLPVKSKSRLLCASLHTSKKVYNDGQDMGWSSLVGRHFLTLKYFTKTEIEQLLWTAADLKIRYKQNGEAYRPLEGKSAALIFEKRSTRTRVSNETGFALLGGHAAFLSPADIHLGVNESVKDTAKVLSGFVDIALARVYDHETLLTLSTEGYIPIVNGLSEIYHPLQALADFQTLQEHYGSVKGLTVAWVGDGNNIIHSLMMAAAPLGVNVRVATPKGYEVFPQVEKDAGKLAEQYGTSFYYTNDPMEACQGANVIVTDTWVSMGQEEEKAERLKVFEGYQVNMKMCGVAAKDWTFLHCLPRKSEEVNDEVFYSPRSLAFPAAENRKWTAMSVMLSLLQDHTPTTPKPKY</sequence>
<dbReference type="PRINTS" id="PR00100">
    <property type="entry name" value="AOTCASE"/>
</dbReference>
<reference evidence="12" key="1">
    <citation type="submission" date="2015-02" db="EMBL/GenBank/DDBJ databases">
        <title>Genome sequencing for Strongylocentrotus purpuratus.</title>
        <authorList>
            <person name="Murali S."/>
            <person name="Liu Y."/>
            <person name="Vee V."/>
            <person name="English A."/>
            <person name="Wang M."/>
            <person name="Skinner E."/>
            <person name="Han Y."/>
            <person name="Muzny D.M."/>
            <person name="Worley K.C."/>
            <person name="Gibbs R.A."/>
        </authorList>
    </citation>
    <scope>NUCLEOTIDE SEQUENCE</scope>
</reference>
<name>A0A7M7RFJ5_STRPU</name>
<dbReference type="GO" id="GO:0004585">
    <property type="term" value="F:ornithine carbamoyltransferase activity"/>
    <property type="evidence" value="ECO:0007669"/>
    <property type="project" value="UniProtKB-EC"/>
</dbReference>
<keyword evidence="5" id="KW-0055">Arginine biosynthesis</keyword>
<evidence type="ECO:0000259" key="10">
    <source>
        <dbReference type="Pfam" id="PF02729"/>
    </source>
</evidence>
<dbReference type="InterPro" id="IPR002292">
    <property type="entry name" value="Orn/put_carbamltrans"/>
</dbReference>
<dbReference type="CTD" id="5009"/>
<dbReference type="Pfam" id="PF02729">
    <property type="entry name" value="OTCace_N"/>
    <property type="match status" value="1"/>
</dbReference>
<dbReference type="GO" id="GO:0016597">
    <property type="term" value="F:amino acid binding"/>
    <property type="evidence" value="ECO:0007669"/>
    <property type="project" value="InterPro"/>
</dbReference>
<evidence type="ECO:0000259" key="9">
    <source>
        <dbReference type="Pfam" id="PF00185"/>
    </source>
</evidence>
<dbReference type="Proteomes" id="UP000007110">
    <property type="component" value="Unassembled WGS sequence"/>
</dbReference>
<dbReference type="EC" id="2.1.3.3" evidence="4"/>
<comment type="subunit">
    <text evidence="3">Homotrimer.</text>
</comment>
<dbReference type="SUPFAM" id="SSF53671">
    <property type="entry name" value="Aspartate/ornithine carbamoyltransferase"/>
    <property type="match status" value="1"/>
</dbReference>
<keyword evidence="6" id="KW-0028">Amino-acid biosynthesis</keyword>
<evidence type="ECO:0000256" key="8">
    <source>
        <dbReference type="RuleBase" id="RU003634"/>
    </source>
</evidence>
<keyword evidence="12" id="KW-1185">Reference proteome</keyword>
<dbReference type="UniPathway" id="UPA00158">
    <property type="reaction ID" value="UER00271"/>
</dbReference>
<dbReference type="FunFam" id="3.40.50.1370:FF:000009">
    <property type="entry name" value="Ornithine carbamoyltransferase, mitochondrial"/>
    <property type="match status" value="1"/>
</dbReference>
<evidence type="ECO:0000256" key="5">
    <source>
        <dbReference type="ARBA" id="ARBA00022571"/>
    </source>
</evidence>
<evidence type="ECO:0000256" key="7">
    <source>
        <dbReference type="ARBA" id="ARBA00022679"/>
    </source>
</evidence>
<accession>A0A7M7RFJ5</accession>
<dbReference type="InterPro" id="IPR006131">
    <property type="entry name" value="Asp_carbamoyltransf_Asp/Orn-bd"/>
</dbReference>
<evidence type="ECO:0000256" key="3">
    <source>
        <dbReference type="ARBA" id="ARBA00011233"/>
    </source>
</evidence>
<dbReference type="OrthoDB" id="10252326at2759"/>
<dbReference type="GeneID" id="588878"/>
<dbReference type="PROSITE" id="PS00097">
    <property type="entry name" value="CARBAMOYLTRANSFERASE"/>
    <property type="match status" value="1"/>
</dbReference>
<dbReference type="NCBIfam" id="TIGR00658">
    <property type="entry name" value="orni_carb_tr"/>
    <property type="match status" value="1"/>
</dbReference>
<feature type="domain" description="Aspartate/ornithine carbamoyltransferase carbamoyl-P binding" evidence="10">
    <location>
        <begin position="54"/>
        <end position="195"/>
    </location>
</feature>
<comment type="similarity">
    <text evidence="2">Belongs to the aspartate/ornithine carbamoyltransferase superfamily. OTCase family.</text>
</comment>
<reference evidence="11" key="2">
    <citation type="submission" date="2021-01" db="UniProtKB">
        <authorList>
            <consortium name="EnsemblMetazoa"/>
        </authorList>
    </citation>
    <scope>IDENTIFICATION</scope>
</reference>
<evidence type="ECO:0000256" key="1">
    <source>
        <dbReference type="ARBA" id="ARBA00004695"/>
    </source>
</evidence>
<evidence type="ECO:0000256" key="6">
    <source>
        <dbReference type="ARBA" id="ARBA00022605"/>
    </source>
</evidence>
<dbReference type="PRINTS" id="PR00102">
    <property type="entry name" value="OTCASE"/>
</dbReference>
<dbReference type="Pfam" id="PF00185">
    <property type="entry name" value="OTCace"/>
    <property type="match status" value="1"/>
</dbReference>
<dbReference type="GO" id="GO:0000050">
    <property type="term" value="P:urea cycle"/>
    <property type="evidence" value="ECO:0007669"/>
    <property type="project" value="UniProtKB-UniPathway"/>
</dbReference>
<dbReference type="AlphaFoldDB" id="A0A7M7RFJ5"/>
<proteinExistence type="inferred from homology"/>
<dbReference type="NCBIfam" id="NF001986">
    <property type="entry name" value="PRK00779.1"/>
    <property type="match status" value="1"/>
</dbReference>
<evidence type="ECO:0000256" key="4">
    <source>
        <dbReference type="ARBA" id="ARBA00013007"/>
    </source>
</evidence>
<dbReference type="GO" id="GO:0006526">
    <property type="term" value="P:L-arginine biosynthetic process"/>
    <property type="evidence" value="ECO:0007669"/>
    <property type="project" value="UniProtKB-KW"/>
</dbReference>
<evidence type="ECO:0000256" key="2">
    <source>
        <dbReference type="ARBA" id="ARBA00007805"/>
    </source>
</evidence>
<dbReference type="PANTHER" id="PTHR45753">
    <property type="entry name" value="ORNITHINE CARBAMOYLTRANSFERASE, MITOCHONDRIAL"/>
    <property type="match status" value="1"/>
</dbReference>
<dbReference type="InterPro" id="IPR006130">
    <property type="entry name" value="Asp/Orn_carbamoylTrfase"/>
</dbReference>
<dbReference type="Gene3D" id="3.40.50.1370">
    <property type="entry name" value="Aspartate/ornithine carbamoyltransferase"/>
    <property type="match status" value="2"/>
</dbReference>